<dbReference type="AlphaFoldDB" id="A0A927E9B6"/>
<dbReference type="RefSeq" id="WP_191124427.1">
    <property type="nucleotide sequence ID" value="NZ_JACXWY010000007.1"/>
</dbReference>
<keyword evidence="2" id="KW-0732">Signal</keyword>
<dbReference type="PANTHER" id="PTHR22946:SF9">
    <property type="entry name" value="POLYKETIDE TRANSFERASE AF380"/>
    <property type="match status" value="1"/>
</dbReference>
<dbReference type="EMBL" id="JACXWY010000007">
    <property type="protein sequence ID" value="MBD3846647.1"/>
    <property type="molecule type" value="Genomic_DNA"/>
</dbReference>
<proteinExistence type="predicted"/>
<dbReference type="Gene3D" id="3.40.50.1820">
    <property type="entry name" value="alpha/beta hydrolase"/>
    <property type="match status" value="1"/>
</dbReference>
<dbReference type="PANTHER" id="PTHR22946">
    <property type="entry name" value="DIENELACTONE HYDROLASE DOMAIN-CONTAINING PROTEIN-RELATED"/>
    <property type="match status" value="1"/>
</dbReference>
<dbReference type="SUPFAM" id="SSF53474">
    <property type="entry name" value="alpha/beta-Hydrolases"/>
    <property type="match status" value="1"/>
</dbReference>
<keyword evidence="1 4" id="KW-0378">Hydrolase</keyword>
<dbReference type="Pfam" id="PF01738">
    <property type="entry name" value="DLH"/>
    <property type="match status" value="1"/>
</dbReference>
<feature type="chain" id="PRO_5037965402" evidence="2">
    <location>
        <begin position="25"/>
        <end position="281"/>
    </location>
</feature>
<gene>
    <name evidence="4" type="ORF">IED13_13135</name>
</gene>
<evidence type="ECO:0000259" key="3">
    <source>
        <dbReference type="Pfam" id="PF01738"/>
    </source>
</evidence>
<sequence length="281" mass="30295">MSSVLRLLARVVCLVLLATSAVHAGGYERVSIAMDGGHLDGVFFRPPGPGPFPAVVALHGCGGLWREQGKLSLRHLDWGERLSNAGFAVLMPDSYGSRGLASQCGVKDLTVRAGRERVADTMAARLWLLQRNDIRPGQLSLIGWSGGGSTVLTAIRKDRQPADQMPDFTRAIAFYPGCRIQSESPSFAVRMPLLILMGEADDWTPAAPCGYLAKAAQARGEKVEFVTYPGAVHDFDHPRLEVKERENVAFSANGTGKVMVGTNPAAREDALKRVDAFLKAP</sequence>
<feature type="signal peptide" evidence="2">
    <location>
        <begin position="1"/>
        <end position="24"/>
    </location>
</feature>
<name>A0A927E9B6_9HYPH</name>
<dbReference type="InterPro" id="IPR050261">
    <property type="entry name" value="FrsA_esterase"/>
</dbReference>
<evidence type="ECO:0000313" key="5">
    <source>
        <dbReference type="Proteomes" id="UP000619295"/>
    </source>
</evidence>
<dbReference type="InterPro" id="IPR029058">
    <property type="entry name" value="AB_hydrolase_fold"/>
</dbReference>
<protein>
    <submittedName>
        <fullName evidence="4">Dienelactone hydrolase family protein</fullName>
    </submittedName>
</protein>
<comment type="caution">
    <text evidence="4">The sequence shown here is derived from an EMBL/GenBank/DDBJ whole genome shotgun (WGS) entry which is preliminary data.</text>
</comment>
<evidence type="ECO:0000313" key="4">
    <source>
        <dbReference type="EMBL" id="MBD3846647.1"/>
    </source>
</evidence>
<dbReference type="InterPro" id="IPR002925">
    <property type="entry name" value="Dienelactn_hydro"/>
</dbReference>
<evidence type="ECO:0000256" key="1">
    <source>
        <dbReference type="ARBA" id="ARBA00022801"/>
    </source>
</evidence>
<keyword evidence="5" id="KW-1185">Reference proteome</keyword>
<dbReference type="Proteomes" id="UP000619295">
    <property type="component" value="Unassembled WGS sequence"/>
</dbReference>
<feature type="domain" description="Dienelactone hydrolase" evidence="3">
    <location>
        <begin position="39"/>
        <end position="279"/>
    </location>
</feature>
<accession>A0A927E9B6</accession>
<evidence type="ECO:0000256" key="2">
    <source>
        <dbReference type="SAM" id="SignalP"/>
    </source>
</evidence>
<reference evidence="4" key="1">
    <citation type="submission" date="2020-09" db="EMBL/GenBank/DDBJ databases">
        <title>Bosea spartocytisi sp. nov. a root nodule endophyte of Spartocytisus supranubius in the high mountain ecosystem fo the Teide National Park (Canary Islands, Spain).</title>
        <authorList>
            <person name="Pulido-Suarez L."/>
            <person name="Peix A."/>
            <person name="Igual J.M."/>
            <person name="Socas-Perez N."/>
            <person name="Velazquez E."/>
            <person name="Flores-Felix J.D."/>
            <person name="Leon-Barrios M."/>
        </authorList>
    </citation>
    <scope>NUCLEOTIDE SEQUENCE</scope>
    <source>
        <strain evidence="4">SSUT16</strain>
    </source>
</reference>
<dbReference type="GO" id="GO:0052689">
    <property type="term" value="F:carboxylic ester hydrolase activity"/>
    <property type="evidence" value="ECO:0007669"/>
    <property type="project" value="UniProtKB-ARBA"/>
</dbReference>
<organism evidence="4 5">
    <name type="scientific">Bosea spartocytisi</name>
    <dbReference type="NCBI Taxonomy" id="2773451"/>
    <lineage>
        <taxon>Bacteria</taxon>
        <taxon>Pseudomonadati</taxon>
        <taxon>Pseudomonadota</taxon>
        <taxon>Alphaproteobacteria</taxon>
        <taxon>Hyphomicrobiales</taxon>
        <taxon>Boseaceae</taxon>
        <taxon>Bosea</taxon>
    </lineage>
</organism>